<organism evidence="3 4">
    <name type="scientific">Cylindrotheca closterium</name>
    <dbReference type="NCBI Taxonomy" id="2856"/>
    <lineage>
        <taxon>Eukaryota</taxon>
        <taxon>Sar</taxon>
        <taxon>Stramenopiles</taxon>
        <taxon>Ochrophyta</taxon>
        <taxon>Bacillariophyta</taxon>
        <taxon>Bacillariophyceae</taxon>
        <taxon>Bacillariophycidae</taxon>
        <taxon>Bacillariales</taxon>
        <taxon>Bacillariaceae</taxon>
        <taxon>Cylindrotheca</taxon>
    </lineage>
</organism>
<feature type="compositionally biased region" description="Polar residues" evidence="1">
    <location>
        <begin position="41"/>
        <end position="51"/>
    </location>
</feature>
<feature type="region of interest" description="Disordered" evidence="1">
    <location>
        <begin position="1"/>
        <end position="121"/>
    </location>
</feature>
<dbReference type="InterPro" id="IPR025340">
    <property type="entry name" value="DUF4246"/>
</dbReference>
<dbReference type="Pfam" id="PF14033">
    <property type="entry name" value="DUF4246"/>
    <property type="match status" value="1"/>
</dbReference>
<feature type="compositionally biased region" description="Polar residues" evidence="1">
    <location>
        <begin position="108"/>
        <end position="121"/>
    </location>
</feature>
<dbReference type="Proteomes" id="UP001295423">
    <property type="component" value="Unassembled WGS sequence"/>
</dbReference>
<evidence type="ECO:0000313" key="4">
    <source>
        <dbReference type="Proteomes" id="UP001295423"/>
    </source>
</evidence>
<feature type="compositionally biased region" description="Low complexity" evidence="1">
    <location>
        <begin position="26"/>
        <end position="40"/>
    </location>
</feature>
<feature type="domain" description="DUF4246" evidence="2">
    <location>
        <begin position="464"/>
        <end position="806"/>
    </location>
</feature>
<keyword evidence="4" id="KW-1185">Reference proteome</keyword>
<feature type="compositionally biased region" description="Low complexity" evidence="1">
    <location>
        <begin position="58"/>
        <end position="107"/>
    </location>
</feature>
<dbReference type="AlphaFoldDB" id="A0AAD2GAV2"/>
<evidence type="ECO:0000313" key="3">
    <source>
        <dbReference type="EMBL" id="CAJ1967580.1"/>
    </source>
</evidence>
<dbReference type="InterPro" id="IPR049192">
    <property type="entry name" value="DUF4246_C"/>
</dbReference>
<gene>
    <name evidence="3" type="ORF">CYCCA115_LOCUS22838</name>
</gene>
<proteinExistence type="predicted"/>
<dbReference type="PANTHER" id="PTHR33119:SF1">
    <property type="entry name" value="FE2OG DIOXYGENASE DOMAIN-CONTAINING PROTEIN"/>
    <property type="match status" value="1"/>
</dbReference>
<accession>A0AAD2GAV2</accession>
<reference evidence="3" key="1">
    <citation type="submission" date="2023-08" db="EMBL/GenBank/DDBJ databases">
        <authorList>
            <person name="Audoor S."/>
            <person name="Bilcke G."/>
        </authorList>
    </citation>
    <scope>NUCLEOTIDE SEQUENCE</scope>
</reference>
<protein>
    <recommendedName>
        <fullName evidence="2">DUF4246 domain-containing protein</fullName>
    </recommendedName>
</protein>
<dbReference type="PANTHER" id="PTHR33119">
    <property type="entry name" value="IFI3P"/>
    <property type="match status" value="1"/>
</dbReference>
<dbReference type="EMBL" id="CAKOGP040002336">
    <property type="protein sequence ID" value="CAJ1967580.1"/>
    <property type="molecule type" value="Genomic_DNA"/>
</dbReference>
<name>A0AAD2GAV2_9STRA</name>
<sequence length="844" mass="95151">MNVPEEDNSQKAKRKAIQDVMKDTSLTPQQKQQKILKITTAARSNKTTIDTSNDKKAAPSALAAAPIIPESAPSPTAPAQIAPPSSSSSSVSNKTTITESASNTTTAKASPSITFKPKSLSSRGTEMLNNQGALIAKIFSFVIEDTKGLADLRLVSKEWNANVRLHVLQDFGFRKICAATRNNYYFCEELVKFGEGSFAGRNFNKFGSRSLFDFKFFISPKDEQTEGNGDAEDGDMANGDEAAWATTDALLFCKDDGGYGTQRKKCVIEKSDSYDFLKDEASRFANYCQRITETKSFEDFVTMADNGITEGLFLCLQDLEHAKHHEITINMSKDDYDTHRPVILKLRLPSNHGAKLVEIGGSKIVYLKVKIEMEPEDDTELDCAYPFVDDYKNPNLTRDETHIYPTFVGYNVKENEGGGLSCQVPMTINFNDGLAEEMWEWGAAESFLPLDILWSKCQEQPVREGVAIADDFVPKTLHINLMDQIGLLLESQAVDYHPHSNNIVRDIVHPALYSYVKGVSSLLKSEEEIKALSFDPSIAEDDRIELEPNDYWGREYEASAKYQWLPTYFDIAEDGSCIIRDYINNLVPRSDHEQLYGSLGQLFSQALPLIESVYGYCRVVKEDHIRDEEDDLDYNPKPAGPIEERPVSLRGKQLQVITKIVDYELGPGQSYEGVWHVEGMSHEEIVATAIYFIDRDAEIEGGDILFKRAFHKQEARYIFSSVDQTRPPELEEKISDGLLPLGQVETLAGRLLVFPNSHVHKVTELKNTSTTKDTETKKKRRIIVFFLVNPERRIVSTKEVAVQQEHAGGSMKRSDALEHRLKLMEERKYTKQDWNVREIELCEH</sequence>
<evidence type="ECO:0000259" key="2">
    <source>
        <dbReference type="Pfam" id="PF14033"/>
    </source>
</evidence>
<evidence type="ECO:0000256" key="1">
    <source>
        <dbReference type="SAM" id="MobiDB-lite"/>
    </source>
</evidence>
<comment type="caution">
    <text evidence="3">The sequence shown here is derived from an EMBL/GenBank/DDBJ whole genome shotgun (WGS) entry which is preliminary data.</text>
</comment>